<dbReference type="InterPro" id="IPR013945">
    <property type="entry name" value="Pkr1"/>
</dbReference>
<dbReference type="Pfam" id="PF08636">
    <property type="entry name" value="Pkr1"/>
    <property type="match status" value="1"/>
</dbReference>
<name>A0A4P9Z0M4_9FUNG</name>
<dbReference type="EMBL" id="KZ989557">
    <property type="protein sequence ID" value="RKP25966.1"/>
    <property type="molecule type" value="Genomic_DNA"/>
</dbReference>
<proteinExistence type="predicted"/>
<dbReference type="PANTHER" id="PTHR28251">
    <property type="entry name" value="V-TYPE ATPASE ASSEMBLY FACTOR PKR1"/>
    <property type="match status" value="1"/>
</dbReference>
<feature type="non-terminal residue" evidence="3">
    <location>
        <position position="1"/>
    </location>
</feature>
<feature type="transmembrane region" description="Helical" evidence="2">
    <location>
        <begin position="21"/>
        <end position="42"/>
    </location>
</feature>
<accession>A0A4P9Z0M4</accession>
<evidence type="ECO:0000256" key="2">
    <source>
        <dbReference type="SAM" id="Phobius"/>
    </source>
</evidence>
<feature type="transmembrane region" description="Helical" evidence="2">
    <location>
        <begin position="48"/>
        <end position="67"/>
    </location>
</feature>
<feature type="non-terminal residue" evidence="3">
    <location>
        <position position="105"/>
    </location>
</feature>
<dbReference type="OrthoDB" id="9626941at2759"/>
<keyword evidence="2" id="KW-0472">Membrane</keyword>
<keyword evidence="4" id="KW-1185">Reference proteome</keyword>
<dbReference type="AlphaFoldDB" id="A0A4P9Z0M4"/>
<dbReference type="GO" id="GO:0070072">
    <property type="term" value="P:vacuolar proton-transporting V-type ATPase complex assembly"/>
    <property type="evidence" value="ECO:0007669"/>
    <property type="project" value="InterPro"/>
</dbReference>
<evidence type="ECO:0000313" key="4">
    <source>
        <dbReference type="Proteomes" id="UP000278143"/>
    </source>
</evidence>
<feature type="region of interest" description="Disordered" evidence="1">
    <location>
        <begin position="77"/>
        <end position="105"/>
    </location>
</feature>
<dbReference type="GO" id="GO:0005789">
    <property type="term" value="C:endoplasmic reticulum membrane"/>
    <property type="evidence" value="ECO:0007669"/>
    <property type="project" value="TreeGrafter"/>
</dbReference>
<reference evidence="4" key="1">
    <citation type="journal article" date="2018" name="Nat. Microbiol.">
        <title>Leveraging single-cell genomics to expand the fungal tree of life.</title>
        <authorList>
            <person name="Ahrendt S.R."/>
            <person name="Quandt C.A."/>
            <person name="Ciobanu D."/>
            <person name="Clum A."/>
            <person name="Salamov A."/>
            <person name="Andreopoulos B."/>
            <person name="Cheng J.F."/>
            <person name="Woyke T."/>
            <person name="Pelin A."/>
            <person name="Henrissat B."/>
            <person name="Reynolds N.K."/>
            <person name="Benny G.L."/>
            <person name="Smith M.E."/>
            <person name="James T.Y."/>
            <person name="Grigoriev I.V."/>
        </authorList>
    </citation>
    <scope>NUCLEOTIDE SEQUENCE [LARGE SCALE GENOMIC DNA]</scope>
    <source>
        <strain evidence="4">Benny S71-1</strain>
    </source>
</reference>
<keyword evidence="2" id="KW-1133">Transmembrane helix</keyword>
<evidence type="ECO:0000256" key="1">
    <source>
        <dbReference type="SAM" id="MobiDB-lite"/>
    </source>
</evidence>
<organism evidence="3 4">
    <name type="scientific">Syncephalis pseudoplumigaleata</name>
    <dbReference type="NCBI Taxonomy" id="1712513"/>
    <lineage>
        <taxon>Eukaryota</taxon>
        <taxon>Fungi</taxon>
        <taxon>Fungi incertae sedis</taxon>
        <taxon>Zoopagomycota</taxon>
        <taxon>Zoopagomycotina</taxon>
        <taxon>Zoopagomycetes</taxon>
        <taxon>Zoopagales</taxon>
        <taxon>Piptocephalidaceae</taxon>
        <taxon>Syncephalis</taxon>
    </lineage>
</organism>
<sequence>LERFMHGLWTSIFTPGANSQLLLAMNVSFVALFLSLLFLLLATGGNGHVFALLFIAMGLFASVQWFVRELAAVRAANEADTPPPPTTTTTTTTSDDADGEEKKVH</sequence>
<dbReference type="Proteomes" id="UP000278143">
    <property type="component" value="Unassembled WGS sequence"/>
</dbReference>
<dbReference type="PANTHER" id="PTHR28251:SF1">
    <property type="entry name" value="V-TYPE ATPASE ASSEMBLY FACTOR PKR1"/>
    <property type="match status" value="1"/>
</dbReference>
<protein>
    <submittedName>
        <fullName evidence="3">ER protein Pkr1-domain-containing protein</fullName>
    </submittedName>
</protein>
<evidence type="ECO:0000313" key="3">
    <source>
        <dbReference type="EMBL" id="RKP25966.1"/>
    </source>
</evidence>
<keyword evidence="2" id="KW-0812">Transmembrane</keyword>
<gene>
    <name evidence="3" type="ORF">SYNPS1DRAFT_7457</name>
</gene>